<dbReference type="PANTHER" id="PTHR43646">
    <property type="entry name" value="GLYCOSYLTRANSFERASE"/>
    <property type="match status" value="1"/>
</dbReference>
<dbReference type="InterPro" id="IPR029044">
    <property type="entry name" value="Nucleotide-diphossugar_trans"/>
</dbReference>
<feature type="region of interest" description="Disordered" evidence="6">
    <location>
        <begin position="79"/>
        <end position="115"/>
    </location>
</feature>
<dbReference type="AlphaFoldDB" id="A0AAD3HT76"/>
<dbReference type="InterPro" id="IPR001173">
    <property type="entry name" value="Glyco_trans_2-like"/>
</dbReference>
<evidence type="ECO:0000256" key="4">
    <source>
        <dbReference type="ARBA" id="ARBA00022679"/>
    </source>
</evidence>
<dbReference type="GO" id="GO:0016757">
    <property type="term" value="F:glycosyltransferase activity"/>
    <property type="evidence" value="ECO:0007669"/>
    <property type="project" value="UniProtKB-KW"/>
</dbReference>
<keyword evidence="9" id="KW-1185">Reference proteome</keyword>
<dbReference type="SUPFAM" id="SSF53448">
    <property type="entry name" value="Nucleotide-diphospho-sugar transferases"/>
    <property type="match status" value="1"/>
</dbReference>
<sequence>MRPLSARFRQALTTSFQVGPTCERPRVVALVVRPRIGAFLSAYCGRARGERATNILTSNNERSAAAINANTYPVSIGMGGGPGDGAGDGAGGRGGDGAGGRGSGDGEGGNGKQPLPTPLAWIPGIAVLSYIGLLVAAANAWDALLDASIPRQDMRNATVSVIIPVLNEERIIAETVRHVLQDLQPPPYEVIVVDGGSTDGTAAAAVKVGARLVRSGGRGRGLQMNAGAAAARGAVLLFLHADTRLPGDAVAEVRSALSAPRTVLVGFRPLIEDGGRPMWASSLNNLAKTWYGPLLLRPASFVRGLRVVFGDQALSCRAADLRHAGGYRPDIPFMEDAELCLHMHMAGPARRDLHAGRGRVRMLMHRAATTSGRRIAAWGELRANWVFARVALMWLAGATPAQLHSCYRELYPDVR</sequence>
<organism evidence="8 9">
    <name type="scientific">Astrephomene gubernaculifera</name>
    <dbReference type="NCBI Taxonomy" id="47775"/>
    <lineage>
        <taxon>Eukaryota</taxon>
        <taxon>Viridiplantae</taxon>
        <taxon>Chlorophyta</taxon>
        <taxon>core chlorophytes</taxon>
        <taxon>Chlorophyceae</taxon>
        <taxon>CS clade</taxon>
        <taxon>Chlamydomonadales</taxon>
        <taxon>Astrephomenaceae</taxon>
        <taxon>Astrephomene</taxon>
    </lineage>
</organism>
<evidence type="ECO:0000256" key="5">
    <source>
        <dbReference type="ARBA" id="ARBA00023136"/>
    </source>
</evidence>
<keyword evidence="3" id="KW-0328">Glycosyltransferase</keyword>
<gene>
    <name evidence="8" type="ORF">Agub_g14594</name>
</gene>
<feature type="compositionally biased region" description="Gly residues" evidence="6">
    <location>
        <begin position="79"/>
        <end position="111"/>
    </location>
</feature>
<dbReference type="EMBL" id="BMAR01000057">
    <property type="protein sequence ID" value="GFR52071.1"/>
    <property type="molecule type" value="Genomic_DNA"/>
</dbReference>
<keyword evidence="5" id="KW-0472">Membrane</keyword>
<dbReference type="Pfam" id="PF00535">
    <property type="entry name" value="Glycos_transf_2"/>
    <property type="match status" value="1"/>
</dbReference>
<feature type="domain" description="Glycosyltransferase 2-like" evidence="7">
    <location>
        <begin position="160"/>
        <end position="288"/>
    </location>
</feature>
<dbReference type="Gene3D" id="3.90.550.10">
    <property type="entry name" value="Spore Coat Polysaccharide Biosynthesis Protein SpsA, Chain A"/>
    <property type="match status" value="1"/>
</dbReference>
<keyword evidence="2" id="KW-1003">Cell membrane</keyword>
<evidence type="ECO:0000256" key="6">
    <source>
        <dbReference type="SAM" id="MobiDB-lite"/>
    </source>
</evidence>
<comment type="caution">
    <text evidence="8">The sequence shown here is derived from an EMBL/GenBank/DDBJ whole genome shotgun (WGS) entry which is preliminary data.</text>
</comment>
<accession>A0AAD3HT76</accession>
<evidence type="ECO:0000256" key="2">
    <source>
        <dbReference type="ARBA" id="ARBA00022475"/>
    </source>
</evidence>
<dbReference type="PANTHER" id="PTHR43646:SF2">
    <property type="entry name" value="GLYCOSYLTRANSFERASE 2-LIKE DOMAIN-CONTAINING PROTEIN"/>
    <property type="match status" value="1"/>
</dbReference>
<evidence type="ECO:0000256" key="3">
    <source>
        <dbReference type="ARBA" id="ARBA00022676"/>
    </source>
</evidence>
<evidence type="ECO:0000256" key="1">
    <source>
        <dbReference type="ARBA" id="ARBA00004236"/>
    </source>
</evidence>
<dbReference type="Proteomes" id="UP001054857">
    <property type="component" value="Unassembled WGS sequence"/>
</dbReference>
<protein>
    <recommendedName>
        <fullName evidence="7">Glycosyltransferase 2-like domain-containing protein</fullName>
    </recommendedName>
</protein>
<evidence type="ECO:0000313" key="9">
    <source>
        <dbReference type="Proteomes" id="UP001054857"/>
    </source>
</evidence>
<reference evidence="8 9" key="1">
    <citation type="journal article" date="2021" name="Sci. Rep.">
        <title>Genome sequencing of the multicellular alga Astrephomene provides insights into convergent evolution of germ-soma differentiation.</title>
        <authorList>
            <person name="Yamashita S."/>
            <person name="Yamamoto K."/>
            <person name="Matsuzaki R."/>
            <person name="Suzuki S."/>
            <person name="Yamaguchi H."/>
            <person name="Hirooka S."/>
            <person name="Minakuchi Y."/>
            <person name="Miyagishima S."/>
            <person name="Kawachi M."/>
            <person name="Toyoda A."/>
            <person name="Nozaki H."/>
        </authorList>
    </citation>
    <scope>NUCLEOTIDE SEQUENCE [LARGE SCALE GENOMIC DNA]</scope>
    <source>
        <strain evidence="8 9">NIES-4017</strain>
    </source>
</reference>
<name>A0AAD3HT76_9CHLO</name>
<evidence type="ECO:0000313" key="8">
    <source>
        <dbReference type="EMBL" id="GFR52071.1"/>
    </source>
</evidence>
<evidence type="ECO:0000259" key="7">
    <source>
        <dbReference type="Pfam" id="PF00535"/>
    </source>
</evidence>
<proteinExistence type="predicted"/>
<keyword evidence="4" id="KW-0808">Transferase</keyword>
<comment type="subcellular location">
    <subcellularLocation>
        <location evidence="1">Cell membrane</location>
    </subcellularLocation>
</comment>
<dbReference type="GO" id="GO:0005886">
    <property type="term" value="C:plasma membrane"/>
    <property type="evidence" value="ECO:0007669"/>
    <property type="project" value="UniProtKB-SubCell"/>
</dbReference>